<dbReference type="InterPro" id="IPR051199">
    <property type="entry name" value="LPS_LOS_Heptosyltrfase"/>
</dbReference>
<accession>A0A838XZ55</accession>
<dbReference type="Pfam" id="PF01075">
    <property type="entry name" value="Glyco_transf_9"/>
    <property type="match status" value="1"/>
</dbReference>
<proteinExistence type="predicted"/>
<evidence type="ECO:0000256" key="2">
    <source>
        <dbReference type="ARBA" id="ARBA00022679"/>
    </source>
</evidence>
<keyword evidence="1" id="KW-0328">Glycosyltransferase</keyword>
<evidence type="ECO:0000256" key="1">
    <source>
        <dbReference type="ARBA" id="ARBA00022676"/>
    </source>
</evidence>
<dbReference type="Proteomes" id="UP000545606">
    <property type="component" value="Unassembled WGS sequence"/>
</dbReference>
<sequence>MNPEKILVIRRDNIGDLVCTTPLIHALRTRFPKARLDLLVNSYNAPLLVGHPDVDHLYVYTKAKHRENGESALGVYWKRLLLLLKMRRTRYDVAVLANGGCMPRPLRWAKQIGACHILGFSEPGNPLANQINLPVVSPAQVMHEVEMLMTLMQPLTGEIVPAPNLSLVAAAGLAEEIRGKLPDLAGKKLVGLHISARKPSQQWPAQRFIELAQAIAKDTAVHLMLFWSPGSADNPFHPGDDEKAAMIMEGCAGLPLTPLPTHQLDELMSGLSLLDVLICSDGGAMHVAAGLGKPIVCMFGDSDVAKWHPWGVPYKVLQPASRNVVDLSVADLLSAYGQLVGQDIDPVHTEVSA</sequence>
<dbReference type="Gene3D" id="3.40.50.2000">
    <property type="entry name" value="Glycogen Phosphorylase B"/>
    <property type="match status" value="2"/>
</dbReference>
<name>A0A838XZ55_9NEIS</name>
<keyword evidence="4" id="KW-1185">Reference proteome</keyword>
<organism evidence="3 4">
    <name type="scientific">Aquitalea aquatica</name>
    <dbReference type="NCBI Taxonomy" id="3044273"/>
    <lineage>
        <taxon>Bacteria</taxon>
        <taxon>Pseudomonadati</taxon>
        <taxon>Pseudomonadota</taxon>
        <taxon>Betaproteobacteria</taxon>
        <taxon>Neisseriales</taxon>
        <taxon>Chromobacteriaceae</taxon>
        <taxon>Aquitalea</taxon>
    </lineage>
</organism>
<protein>
    <submittedName>
        <fullName evidence="3">Glycosyltransferase family 9 protein</fullName>
    </submittedName>
</protein>
<gene>
    <name evidence="3" type="ORF">H2Z84_06555</name>
</gene>
<dbReference type="GO" id="GO:0005829">
    <property type="term" value="C:cytosol"/>
    <property type="evidence" value="ECO:0007669"/>
    <property type="project" value="TreeGrafter"/>
</dbReference>
<dbReference type="AlphaFoldDB" id="A0A838XZ55"/>
<evidence type="ECO:0000313" key="4">
    <source>
        <dbReference type="Proteomes" id="UP000545606"/>
    </source>
</evidence>
<comment type="caution">
    <text evidence="3">The sequence shown here is derived from an EMBL/GenBank/DDBJ whole genome shotgun (WGS) entry which is preliminary data.</text>
</comment>
<dbReference type="GO" id="GO:0008713">
    <property type="term" value="F:ADP-heptose-lipopolysaccharide heptosyltransferase activity"/>
    <property type="evidence" value="ECO:0007669"/>
    <property type="project" value="TreeGrafter"/>
</dbReference>
<dbReference type="InterPro" id="IPR002201">
    <property type="entry name" value="Glyco_trans_9"/>
</dbReference>
<dbReference type="GO" id="GO:0009244">
    <property type="term" value="P:lipopolysaccharide core region biosynthetic process"/>
    <property type="evidence" value="ECO:0007669"/>
    <property type="project" value="TreeGrafter"/>
</dbReference>
<reference evidence="3 4" key="1">
    <citation type="submission" date="2020-07" db="EMBL/GenBank/DDBJ databases">
        <title>Draft genome sequence of violacein-producing bacteria and related species.</title>
        <authorList>
            <person name="Wilson H.S."/>
            <person name="De Leon M.E."/>
        </authorList>
    </citation>
    <scope>NUCLEOTIDE SEQUENCE [LARGE SCALE GENOMIC DNA]</scope>
    <source>
        <strain evidence="3 4">HSC-21Su07</strain>
    </source>
</reference>
<evidence type="ECO:0000313" key="3">
    <source>
        <dbReference type="EMBL" id="MBA4708043.1"/>
    </source>
</evidence>
<dbReference type="PANTHER" id="PTHR30160:SF1">
    <property type="entry name" value="LIPOPOLYSACCHARIDE 1,2-N-ACETYLGLUCOSAMINETRANSFERASE-RELATED"/>
    <property type="match status" value="1"/>
</dbReference>
<dbReference type="SUPFAM" id="SSF53756">
    <property type="entry name" value="UDP-Glycosyltransferase/glycogen phosphorylase"/>
    <property type="match status" value="1"/>
</dbReference>
<dbReference type="PANTHER" id="PTHR30160">
    <property type="entry name" value="TETRAACYLDISACCHARIDE 4'-KINASE-RELATED"/>
    <property type="match status" value="1"/>
</dbReference>
<keyword evidence="2" id="KW-0808">Transferase</keyword>
<dbReference type="EMBL" id="JACERN010000022">
    <property type="protein sequence ID" value="MBA4708043.1"/>
    <property type="molecule type" value="Genomic_DNA"/>
</dbReference>
<dbReference type="RefSeq" id="WP_181835263.1">
    <property type="nucleotide sequence ID" value="NZ_JACERN010000022.1"/>
</dbReference>
<dbReference type="CDD" id="cd03789">
    <property type="entry name" value="GT9_LPS_heptosyltransferase"/>
    <property type="match status" value="1"/>
</dbReference>